<evidence type="ECO:0000256" key="7">
    <source>
        <dbReference type="ARBA" id="ARBA00023136"/>
    </source>
</evidence>
<accession>A0A6G8AT75</accession>
<name>A0A6G8AT75_9ENTE</name>
<dbReference type="GO" id="GO:0005886">
    <property type="term" value="C:plasma membrane"/>
    <property type="evidence" value="ECO:0007669"/>
    <property type="project" value="UniProtKB-SubCell"/>
</dbReference>
<evidence type="ECO:0000256" key="5">
    <source>
        <dbReference type="ARBA" id="ARBA00022692"/>
    </source>
</evidence>
<keyword evidence="4" id="KW-1003">Cell membrane</keyword>
<dbReference type="InterPro" id="IPR000060">
    <property type="entry name" value="BCCT_transptr"/>
</dbReference>
<feature type="transmembrane region" description="Helical" evidence="8">
    <location>
        <begin position="52"/>
        <end position="71"/>
    </location>
</feature>
<feature type="transmembrane region" description="Helical" evidence="8">
    <location>
        <begin position="350"/>
        <end position="374"/>
    </location>
</feature>
<proteinExistence type="inferred from homology"/>
<dbReference type="RefSeq" id="WP_166034429.1">
    <property type="nucleotide sequence ID" value="NZ_CP049887.1"/>
</dbReference>
<feature type="transmembrane region" description="Helical" evidence="8">
    <location>
        <begin position="409"/>
        <end position="436"/>
    </location>
</feature>
<dbReference type="GO" id="GO:0022857">
    <property type="term" value="F:transmembrane transporter activity"/>
    <property type="evidence" value="ECO:0007669"/>
    <property type="project" value="InterPro"/>
</dbReference>
<dbReference type="AlphaFoldDB" id="A0A6G8AT75"/>
<evidence type="ECO:0000313" key="9">
    <source>
        <dbReference type="EMBL" id="QIL48281.1"/>
    </source>
</evidence>
<evidence type="ECO:0000256" key="3">
    <source>
        <dbReference type="ARBA" id="ARBA00022448"/>
    </source>
</evidence>
<feature type="transmembrane region" description="Helical" evidence="8">
    <location>
        <begin position="320"/>
        <end position="338"/>
    </location>
</feature>
<evidence type="ECO:0000313" key="10">
    <source>
        <dbReference type="Proteomes" id="UP000501747"/>
    </source>
</evidence>
<organism evidence="9 10">
    <name type="scientific">Vagococcus hydrophili</name>
    <dbReference type="NCBI Taxonomy" id="2714947"/>
    <lineage>
        <taxon>Bacteria</taxon>
        <taxon>Bacillati</taxon>
        <taxon>Bacillota</taxon>
        <taxon>Bacilli</taxon>
        <taxon>Lactobacillales</taxon>
        <taxon>Enterococcaceae</taxon>
        <taxon>Vagococcus</taxon>
    </lineage>
</organism>
<feature type="transmembrane region" description="Helical" evidence="8">
    <location>
        <begin position="448"/>
        <end position="468"/>
    </location>
</feature>
<dbReference type="Pfam" id="PF02028">
    <property type="entry name" value="BCCT"/>
    <property type="match status" value="1"/>
</dbReference>
<keyword evidence="3" id="KW-0813">Transport</keyword>
<dbReference type="EMBL" id="CP049887">
    <property type="protein sequence ID" value="QIL48281.1"/>
    <property type="molecule type" value="Genomic_DNA"/>
</dbReference>
<evidence type="ECO:0000256" key="1">
    <source>
        <dbReference type="ARBA" id="ARBA00004651"/>
    </source>
</evidence>
<feature type="transmembrane region" description="Helical" evidence="8">
    <location>
        <begin position="263"/>
        <end position="283"/>
    </location>
</feature>
<feature type="transmembrane region" description="Helical" evidence="8">
    <location>
        <begin position="7"/>
        <end position="26"/>
    </location>
</feature>
<feature type="transmembrane region" description="Helical" evidence="8">
    <location>
        <begin position="140"/>
        <end position="160"/>
    </location>
</feature>
<gene>
    <name evidence="9" type="ORF">G7082_07145</name>
</gene>
<sequence length="508" mass="56809">MLKKKNYKVYNISLIICVFFTLWGILPERILGKATLGNVTAKSQSFISNEFGWLYTLLMLSFIVICFYLMFSKYGQIKLGKPEDKPQFSYISWLAMLFSAGMGIGLIFWGVSEPIMHLHEPAIASTDTIKNAKNSMNYTFFHWGLQPWSLYAFLGLIIAYQTFRHGRPALISESVTPLFKEKHRSKVADITNIIAIIATVFGVATSLGLGAQQISGGLNYLNKGIPNGFITQLIVIIIVTILFLISATSGLDKGVKILSNANVFFAILLMLVVLLIGPTSFLLDLFIQSTGQYIQNLPSLSFRMAPFDVEAREWINRWTLFYWAWWISWSPYVSSFIARISKGRTIKEFIGGVLIIPTVFAFLWFTVFGGSAIYQELFNQVDIFNVINSEGVEIGLFSLFENYGDFGKILTGLSMLLISSFFITSADSATFVLGMFSSGGELVPSKRIRVTWGLIQSSIAIVLLYAGGLKALQAVSVLASFPFIFIIILMSVNFFRSLSKDDRVTLED</sequence>
<feature type="transmembrane region" description="Helical" evidence="8">
    <location>
        <begin position="91"/>
        <end position="111"/>
    </location>
</feature>
<evidence type="ECO:0000256" key="4">
    <source>
        <dbReference type="ARBA" id="ARBA00022475"/>
    </source>
</evidence>
<reference evidence="9 10" key="1">
    <citation type="submission" date="2020-03" db="EMBL/GenBank/DDBJ databases">
        <title>Vagococcus sp. nov., isolated from beetles.</title>
        <authorList>
            <person name="Hyun D.-W."/>
            <person name="Bae J.-W."/>
        </authorList>
    </citation>
    <scope>NUCLEOTIDE SEQUENCE [LARGE SCALE GENOMIC DNA]</scope>
    <source>
        <strain evidence="9 10">HDW17B</strain>
    </source>
</reference>
<feature type="transmembrane region" description="Helical" evidence="8">
    <location>
        <begin position="229"/>
        <end position="251"/>
    </location>
</feature>
<dbReference type="PANTHER" id="PTHR30047:SF7">
    <property type="entry name" value="HIGH-AFFINITY CHOLINE TRANSPORT PROTEIN"/>
    <property type="match status" value="1"/>
</dbReference>
<protein>
    <submittedName>
        <fullName evidence="9">BCCT family transporter</fullName>
    </submittedName>
</protein>
<evidence type="ECO:0000256" key="2">
    <source>
        <dbReference type="ARBA" id="ARBA00005658"/>
    </source>
</evidence>
<keyword evidence="5 8" id="KW-0812">Transmembrane</keyword>
<dbReference type="Proteomes" id="UP000501747">
    <property type="component" value="Chromosome"/>
</dbReference>
<feature type="transmembrane region" description="Helical" evidence="8">
    <location>
        <begin position="190"/>
        <end position="209"/>
    </location>
</feature>
<dbReference type="KEGG" id="vhy:G7082_07145"/>
<keyword evidence="6 8" id="KW-1133">Transmembrane helix</keyword>
<feature type="transmembrane region" description="Helical" evidence="8">
    <location>
        <begin position="474"/>
        <end position="495"/>
    </location>
</feature>
<dbReference type="PANTHER" id="PTHR30047">
    <property type="entry name" value="HIGH-AFFINITY CHOLINE TRANSPORT PROTEIN-RELATED"/>
    <property type="match status" value="1"/>
</dbReference>
<evidence type="ECO:0000256" key="8">
    <source>
        <dbReference type="SAM" id="Phobius"/>
    </source>
</evidence>
<comment type="subcellular location">
    <subcellularLocation>
        <location evidence="1">Cell membrane</location>
        <topology evidence="1">Multi-pass membrane protein</topology>
    </subcellularLocation>
</comment>
<keyword evidence="10" id="KW-1185">Reference proteome</keyword>
<evidence type="ECO:0000256" key="6">
    <source>
        <dbReference type="ARBA" id="ARBA00022989"/>
    </source>
</evidence>
<dbReference type="NCBIfam" id="TIGR00842">
    <property type="entry name" value="bcct"/>
    <property type="match status" value="1"/>
</dbReference>
<keyword evidence="7 8" id="KW-0472">Membrane</keyword>
<comment type="similarity">
    <text evidence="2">Belongs to the BCCT transporter (TC 2.A.15) family.</text>
</comment>